<feature type="transmembrane region" description="Helical" evidence="5">
    <location>
        <begin position="20"/>
        <end position="40"/>
    </location>
</feature>
<dbReference type="Pfam" id="PF09685">
    <property type="entry name" value="MamF_MmsF"/>
    <property type="match status" value="1"/>
</dbReference>
<name>A0ABZ1C999_9BACT</name>
<feature type="transmembrane region" description="Helical" evidence="5">
    <location>
        <begin position="52"/>
        <end position="75"/>
    </location>
</feature>
<organism evidence="6 7">
    <name type="scientific">Actomonas aquatica</name>
    <dbReference type="NCBI Taxonomy" id="2866162"/>
    <lineage>
        <taxon>Bacteria</taxon>
        <taxon>Pseudomonadati</taxon>
        <taxon>Verrucomicrobiota</taxon>
        <taxon>Opitutia</taxon>
        <taxon>Opitutales</taxon>
        <taxon>Opitutaceae</taxon>
        <taxon>Actomonas</taxon>
    </lineage>
</organism>
<evidence type="ECO:0000256" key="4">
    <source>
        <dbReference type="ARBA" id="ARBA00023136"/>
    </source>
</evidence>
<evidence type="ECO:0000256" key="5">
    <source>
        <dbReference type="SAM" id="Phobius"/>
    </source>
</evidence>
<dbReference type="Proteomes" id="UP000738431">
    <property type="component" value="Chromosome"/>
</dbReference>
<keyword evidence="2 5" id="KW-0812">Transmembrane</keyword>
<keyword evidence="7" id="KW-1185">Reference proteome</keyword>
<evidence type="ECO:0000313" key="7">
    <source>
        <dbReference type="Proteomes" id="UP000738431"/>
    </source>
</evidence>
<reference evidence="6 7" key="2">
    <citation type="submission" date="2023-12" db="EMBL/GenBank/DDBJ databases">
        <title>Description of an unclassified Opitutus bacterium of Verrucomicrobiota.</title>
        <authorList>
            <person name="Zhang D.-F."/>
        </authorList>
    </citation>
    <scope>NUCLEOTIDE SEQUENCE [LARGE SCALE GENOMIC DNA]</scope>
    <source>
        <strain evidence="6 7">WL0086</strain>
    </source>
</reference>
<evidence type="ECO:0000256" key="2">
    <source>
        <dbReference type="ARBA" id="ARBA00022692"/>
    </source>
</evidence>
<dbReference type="RefSeq" id="WP_221029140.1">
    <property type="nucleotide sequence ID" value="NZ_CP139781.1"/>
</dbReference>
<gene>
    <name evidence="6" type="ORF">K1X11_000250</name>
</gene>
<comment type="subcellular location">
    <subcellularLocation>
        <location evidence="1">Membrane</location>
        <topology evidence="1">Multi-pass membrane protein</topology>
    </subcellularLocation>
</comment>
<keyword evidence="3 5" id="KW-1133">Transmembrane helix</keyword>
<protein>
    <submittedName>
        <fullName evidence="6">DUF4870 domain-containing protein</fullName>
    </submittedName>
</protein>
<reference evidence="6 7" key="1">
    <citation type="submission" date="2021-08" db="EMBL/GenBank/DDBJ databases">
        <authorList>
            <person name="Zhang D."/>
            <person name="Zhang A."/>
            <person name="Wang L."/>
        </authorList>
    </citation>
    <scope>NUCLEOTIDE SEQUENCE [LARGE SCALE GENOMIC DNA]</scope>
    <source>
        <strain evidence="6 7">WL0086</strain>
    </source>
</reference>
<dbReference type="EMBL" id="CP139781">
    <property type="protein sequence ID" value="WRQ87818.1"/>
    <property type="molecule type" value="Genomic_DNA"/>
</dbReference>
<feature type="transmembrane region" description="Helical" evidence="5">
    <location>
        <begin position="81"/>
        <end position="99"/>
    </location>
</feature>
<accession>A0ABZ1C999</accession>
<evidence type="ECO:0000256" key="3">
    <source>
        <dbReference type="ARBA" id="ARBA00022989"/>
    </source>
</evidence>
<evidence type="ECO:0000256" key="1">
    <source>
        <dbReference type="ARBA" id="ARBA00004141"/>
    </source>
</evidence>
<proteinExistence type="predicted"/>
<evidence type="ECO:0000313" key="6">
    <source>
        <dbReference type="EMBL" id="WRQ87818.1"/>
    </source>
</evidence>
<keyword evidence="4 5" id="KW-0472">Membrane</keyword>
<sequence length="118" mass="13110">MNAPVNVTPVESSHRLLNILSHGAWFLSAPILIPLVVYLVTKDDHTTVPAHAAEAFNFHLSWTIWCLLCVPLILLFGLGSLLIFLLGIAAFVLVIIAIVKAANDELYRYPLTIRFFNV</sequence>
<dbReference type="InterPro" id="IPR019109">
    <property type="entry name" value="MamF_MmsF"/>
</dbReference>